<name>A0A3S3R8U7_9SPHI</name>
<proteinExistence type="predicted"/>
<dbReference type="OrthoDB" id="772257at2"/>
<keyword evidence="1" id="KW-1133">Transmembrane helix</keyword>
<comment type="caution">
    <text evidence="2">The sequence shown here is derived from an EMBL/GenBank/DDBJ whole genome shotgun (WGS) entry which is preliminary data.</text>
</comment>
<dbReference type="Proteomes" id="UP000284120">
    <property type="component" value="Unassembled WGS sequence"/>
</dbReference>
<evidence type="ECO:0000313" key="2">
    <source>
        <dbReference type="EMBL" id="RWU10562.1"/>
    </source>
</evidence>
<reference evidence="2 3" key="1">
    <citation type="submission" date="2018-06" db="EMBL/GenBank/DDBJ databases">
        <title>Pedobacter endophyticus sp. nov., an endophytic bacterium isolated from a leaf of Triticum aestivum.</title>
        <authorList>
            <person name="Zhang L."/>
        </authorList>
    </citation>
    <scope>NUCLEOTIDE SEQUENCE [LARGE SCALE GENOMIC DNA]</scope>
    <source>
        <strain evidence="2 3">CM134L-2</strain>
    </source>
</reference>
<evidence type="ECO:0000313" key="3">
    <source>
        <dbReference type="Proteomes" id="UP000284120"/>
    </source>
</evidence>
<dbReference type="RefSeq" id="WP_113646050.1">
    <property type="nucleotide sequence ID" value="NZ_QMHN01000001.1"/>
</dbReference>
<accession>A0A3S3R8U7</accession>
<keyword evidence="1" id="KW-0472">Membrane</keyword>
<sequence>MKKFKSTDPFELRPCLVGMGVFITEAHYYILDLCYYLTFKKSLKLMDREFYDPLLTPIIEIEFYKDIDDPIVRNGHDAGTLLTDYLYPFLLRNGLDEAEIFKEDLEIGQANRYATYGSYALRKSYPQTALIYQRFLEGLSKSFYYYACALTMQSYQIPKHMRTAIDYSPQGSFKWLNVELYEVQSLVELIEALQEEEAKLKKIMTRKR</sequence>
<dbReference type="AlphaFoldDB" id="A0A3S3R8U7"/>
<evidence type="ECO:0000256" key="1">
    <source>
        <dbReference type="SAM" id="Phobius"/>
    </source>
</evidence>
<gene>
    <name evidence="2" type="ORF">DPV69_04280</name>
</gene>
<feature type="transmembrane region" description="Helical" evidence="1">
    <location>
        <begin position="16"/>
        <end position="38"/>
    </location>
</feature>
<protein>
    <submittedName>
        <fullName evidence="2">Uncharacterized protein</fullName>
    </submittedName>
</protein>
<organism evidence="2 3">
    <name type="scientific">Pedobacter chitinilyticus</name>
    <dbReference type="NCBI Taxonomy" id="2233776"/>
    <lineage>
        <taxon>Bacteria</taxon>
        <taxon>Pseudomonadati</taxon>
        <taxon>Bacteroidota</taxon>
        <taxon>Sphingobacteriia</taxon>
        <taxon>Sphingobacteriales</taxon>
        <taxon>Sphingobacteriaceae</taxon>
        <taxon>Pedobacter</taxon>
    </lineage>
</organism>
<keyword evidence="3" id="KW-1185">Reference proteome</keyword>
<dbReference type="EMBL" id="SAYW01000001">
    <property type="protein sequence ID" value="RWU10562.1"/>
    <property type="molecule type" value="Genomic_DNA"/>
</dbReference>
<keyword evidence="1" id="KW-0812">Transmembrane</keyword>